<dbReference type="InterPro" id="IPR027417">
    <property type="entry name" value="P-loop_NTPase"/>
</dbReference>
<dbReference type="RefSeq" id="WP_073339404.1">
    <property type="nucleotide sequence ID" value="NZ_FQXM01000020.1"/>
</dbReference>
<dbReference type="AlphaFoldDB" id="A0A1M5WTE0"/>
<protein>
    <submittedName>
        <fullName evidence="1">PD-(D/E)XK nuclease superfamily protein</fullName>
    </submittedName>
</protein>
<name>A0A1M5WTE0_9CLOT</name>
<organism evidence="1 2">
    <name type="scientific">Clostridium grantii DSM 8605</name>
    <dbReference type="NCBI Taxonomy" id="1121316"/>
    <lineage>
        <taxon>Bacteria</taxon>
        <taxon>Bacillati</taxon>
        <taxon>Bacillota</taxon>
        <taxon>Clostridia</taxon>
        <taxon>Eubacteriales</taxon>
        <taxon>Clostridiaceae</taxon>
        <taxon>Clostridium</taxon>
    </lineage>
</organism>
<dbReference type="OrthoDB" id="5486659at2"/>
<reference evidence="1 2" key="1">
    <citation type="submission" date="2016-11" db="EMBL/GenBank/DDBJ databases">
        <authorList>
            <person name="Jaros S."/>
            <person name="Januszkiewicz K."/>
            <person name="Wedrychowicz H."/>
        </authorList>
    </citation>
    <scope>NUCLEOTIDE SEQUENCE [LARGE SCALE GENOMIC DNA]</scope>
    <source>
        <strain evidence="1 2">DSM 8605</strain>
    </source>
</reference>
<dbReference type="Gene3D" id="3.40.50.300">
    <property type="entry name" value="P-loop containing nucleotide triphosphate hydrolases"/>
    <property type="match status" value="1"/>
</dbReference>
<evidence type="ECO:0000313" key="2">
    <source>
        <dbReference type="Proteomes" id="UP000184447"/>
    </source>
</evidence>
<dbReference type="STRING" id="1121316.SAMN02745207_03103"/>
<sequence length="520" mass="61203">MRKRFNITGPCNPKKHYMVNIDNKLEIIEDMIGRGDYFLINRPRQYGKTTIISQLSKRLNESYLVIRTSFEGIGDKIFQGEEIFSSKILGIFAEALEFIDEEKAKELRDAGNGLTDLFEVSKAITKFISNCEKKVILLIDEVDKASNNQLFLSFLGMIRNKYIMANDELDYTFHSVILASVHDVKNLKLKLRAEDEKKYNSPWNIAVNFNVAMNFFPQEIETMVKEYSVENNIIMDVEMLSEKIYFYTNGYPFLVSKLCQIIDENILEIDKRPWNIQDIDRAVKILLKEDNTLFDDLIKNLENNKELYNLVNDIVLNGNIISFNISNPLVNIGCGYGVFKEEEYRVKLDNRIYEQFIYDYLVSKLEIKSDKMSSYNFKSNFINHDNKLEFEKVLLRYQQFMKEQYSSVDTDFIEREGRLLFLAFIKPIINGVGFDFREVQISEEKRLDVVVTYNQSKYVIELKIWRGKEYHKKGINQLVEYLDIQGLDKGYLVVYNFNKNKQYNQEKINCHGKEIFIVYV</sequence>
<keyword evidence="2" id="KW-1185">Reference proteome</keyword>
<accession>A0A1M5WTE0</accession>
<dbReference type="EMBL" id="FQXM01000020">
    <property type="protein sequence ID" value="SHH90730.1"/>
    <property type="molecule type" value="Genomic_DNA"/>
</dbReference>
<dbReference type="SUPFAM" id="SSF52540">
    <property type="entry name" value="P-loop containing nucleoside triphosphate hydrolases"/>
    <property type="match status" value="1"/>
</dbReference>
<evidence type="ECO:0000313" key="1">
    <source>
        <dbReference type="EMBL" id="SHH90730.1"/>
    </source>
</evidence>
<proteinExistence type="predicted"/>
<dbReference type="Proteomes" id="UP000184447">
    <property type="component" value="Unassembled WGS sequence"/>
</dbReference>
<gene>
    <name evidence="1" type="ORF">SAMN02745207_03103</name>
</gene>